<organism evidence="2">
    <name type="scientific">Staphylococcus sp. 693-2</name>
    <dbReference type="NCBI Taxonomy" id="373067"/>
    <lineage>
        <taxon>Bacteria</taxon>
        <taxon>Bacillati</taxon>
        <taxon>Bacillota</taxon>
        <taxon>Bacilli</taxon>
        <taxon>Bacillales</taxon>
        <taxon>Staphylococcaceae</taxon>
        <taxon>Staphylococcus</taxon>
    </lineage>
</organism>
<accession>D2J5V8</accession>
<feature type="transmembrane region" description="Helical" evidence="1">
    <location>
        <begin position="9"/>
        <end position="28"/>
    </location>
</feature>
<keyword evidence="1" id="KW-0472">Membrane</keyword>
<gene>
    <name evidence="2" type="ORF">SAP008A_011</name>
</gene>
<dbReference type="EMBL" id="GQ900376">
    <property type="protein sequence ID" value="ADA61239.1"/>
    <property type="molecule type" value="Genomic_DNA"/>
</dbReference>
<sequence>MAKPKLRMFLNILLALIICCYVSLIWVIDINMLGAVIYSILFFGLLILRDIIAPKQKRSDKNGNN</sequence>
<proteinExistence type="predicted"/>
<keyword evidence="1" id="KW-1133">Transmembrane helix</keyword>
<keyword evidence="2" id="KW-0614">Plasmid</keyword>
<geneLocation type="plasmid" evidence="2">
    <name>SAP008A</name>
</geneLocation>
<reference evidence="2" key="1">
    <citation type="submission" date="2009-08" db="EMBL/GenBank/DDBJ databases">
        <authorList>
            <person name="Gill J."/>
            <person name="Borman J."/>
            <person name="Shetty J."/>
            <person name="Hostetler J."/>
            <person name="Durkin S."/>
            <person name="Montgomery B."/>
        </authorList>
    </citation>
    <scope>NUCLEOTIDE SEQUENCE</scope>
    <source>
        <strain evidence="2">693-2</strain>
        <plasmid evidence="2">SAP008A</plasmid>
    </source>
</reference>
<dbReference type="AlphaFoldDB" id="D2J5V8"/>
<evidence type="ECO:0000256" key="1">
    <source>
        <dbReference type="SAM" id="Phobius"/>
    </source>
</evidence>
<keyword evidence="1" id="KW-0812">Transmembrane</keyword>
<feature type="transmembrane region" description="Helical" evidence="1">
    <location>
        <begin position="34"/>
        <end position="52"/>
    </location>
</feature>
<reference evidence="2" key="2">
    <citation type="submission" date="2009-12" db="EMBL/GenBank/DDBJ databases">
        <authorList>
            <person name="Summers A.O."/>
            <person name="Shearer J."/>
            <person name="Wireman J."/>
        </authorList>
    </citation>
    <scope>NUCLEOTIDE SEQUENCE</scope>
    <source>
        <strain evidence="2">693-2</strain>
        <plasmid evidence="2">SAP008A</plasmid>
    </source>
</reference>
<name>D2J5V8_9STAP</name>
<evidence type="ECO:0000313" key="2">
    <source>
        <dbReference type="EMBL" id="ADA61239.1"/>
    </source>
</evidence>
<protein>
    <submittedName>
        <fullName evidence="2">Uncharacterized protein</fullName>
    </submittedName>
</protein>
<dbReference type="RefSeq" id="WP_012817955.1">
    <property type="nucleotide sequence ID" value="NC_013371.1"/>
</dbReference>